<evidence type="ECO:0000256" key="1">
    <source>
        <dbReference type="ARBA" id="ARBA00007637"/>
    </source>
</evidence>
<dbReference type="PANTHER" id="PTHR43000">
    <property type="entry name" value="DTDP-D-GLUCOSE 4,6-DEHYDRATASE-RELATED"/>
    <property type="match status" value="1"/>
</dbReference>
<feature type="domain" description="NAD-dependent epimerase/dehydratase" evidence="2">
    <location>
        <begin position="4"/>
        <end position="226"/>
    </location>
</feature>
<evidence type="ECO:0000313" key="4">
    <source>
        <dbReference type="Proteomes" id="UP001212123"/>
    </source>
</evidence>
<dbReference type="CDD" id="cd08946">
    <property type="entry name" value="SDR_e"/>
    <property type="match status" value="1"/>
</dbReference>
<keyword evidence="4" id="KW-1185">Reference proteome</keyword>
<accession>A0ABT5A2S9</accession>
<dbReference type="Gene3D" id="3.90.25.10">
    <property type="entry name" value="UDP-galactose 4-epimerase, domain 1"/>
    <property type="match status" value="1"/>
</dbReference>
<dbReference type="Proteomes" id="UP001212123">
    <property type="component" value="Unassembled WGS sequence"/>
</dbReference>
<proteinExistence type="inferred from homology"/>
<dbReference type="Pfam" id="PF01370">
    <property type="entry name" value="Epimerase"/>
    <property type="match status" value="1"/>
</dbReference>
<reference evidence="3 4" key="1">
    <citation type="submission" date="2023-01" db="EMBL/GenBank/DDBJ databases">
        <title>Genomes from the Australian National Cyanobacteria Reference Collection.</title>
        <authorList>
            <person name="Willis A."/>
            <person name="Lee E.M.F."/>
        </authorList>
    </citation>
    <scope>NUCLEOTIDE SEQUENCE [LARGE SCALE GENOMIC DNA]</scope>
    <source>
        <strain evidence="3 4">CS-537/01</strain>
    </source>
</reference>
<dbReference type="Gene3D" id="3.40.50.720">
    <property type="entry name" value="NAD(P)-binding Rossmann-like Domain"/>
    <property type="match status" value="1"/>
</dbReference>
<dbReference type="EMBL" id="JAQMTU010000028">
    <property type="protein sequence ID" value="MDB9485824.1"/>
    <property type="molecule type" value="Genomic_DNA"/>
</dbReference>
<comment type="caution">
    <text evidence="3">The sequence shown here is derived from an EMBL/GenBank/DDBJ whole genome shotgun (WGS) entry which is preliminary data.</text>
</comment>
<dbReference type="RefSeq" id="WP_271804947.1">
    <property type="nucleotide sequence ID" value="NZ_JAQMTU010000028.1"/>
</dbReference>
<evidence type="ECO:0000259" key="2">
    <source>
        <dbReference type="Pfam" id="PF01370"/>
    </source>
</evidence>
<organism evidence="3 4">
    <name type="scientific">Dolichospermum circinale CS-537/01</name>
    <dbReference type="NCBI Taxonomy" id="3021739"/>
    <lineage>
        <taxon>Bacteria</taxon>
        <taxon>Bacillati</taxon>
        <taxon>Cyanobacteriota</taxon>
        <taxon>Cyanophyceae</taxon>
        <taxon>Nostocales</taxon>
        <taxon>Aphanizomenonaceae</taxon>
        <taxon>Dolichospermum</taxon>
        <taxon>Dolichospermum circinale</taxon>
    </lineage>
</organism>
<protein>
    <submittedName>
        <fullName evidence="3">NAD(P)-dependent oxidoreductase</fullName>
    </submittedName>
</protein>
<dbReference type="SUPFAM" id="SSF51735">
    <property type="entry name" value="NAD(P)-binding Rossmann-fold domains"/>
    <property type="match status" value="1"/>
</dbReference>
<comment type="similarity">
    <text evidence="1">Belongs to the NAD(P)-dependent epimerase/dehydratase family.</text>
</comment>
<evidence type="ECO:0000313" key="3">
    <source>
        <dbReference type="EMBL" id="MDB9485824.1"/>
    </source>
</evidence>
<name>A0ABT5A2S9_9CYAN</name>
<sequence length="308" mass="33895">MTIIWVTGARGFIGKNLSNYLAQKGHQVLGVGHGALPREISSKFGISYWVNGEIEDSNLRQLLEKSGPPDVIYHLAGGSSVGLSIQAPAEDFRRSVCTTAALLEWIRGNVPDTKLVVSSTAAIYGNNHTDKILEDGCFIPYSPYGFHKRAAELLCESYAHNFGLKIAIVRLFSVYGPGLTKQLLWDLCHRLQKSPSILELHGTGNEIRDWLFVEDAVRVLIAATDKASCTPLIVNGGTGIGTCVRDVATTLCQAWGESPHIKFSGQQRSGDPFSLVADTQRLQTLGFIPKWKLAEGMAEYVRWFKYLQ</sequence>
<dbReference type="InterPro" id="IPR001509">
    <property type="entry name" value="Epimerase_deHydtase"/>
</dbReference>
<gene>
    <name evidence="3" type="ORF">PN492_04570</name>
</gene>
<dbReference type="InterPro" id="IPR036291">
    <property type="entry name" value="NAD(P)-bd_dom_sf"/>
</dbReference>